<dbReference type="GO" id="GO:0005737">
    <property type="term" value="C:cytoplasm"/>
    <property type="evidence" value="ECO:0007669"/>
    <property type="project" value="UniProtKB-SubCell"/>
</dbReference>
<dbReference type="FunFam" id="1.10.730.10:FF:000006">
    <property type="entry name" value="Arginyl-tRNA synthetase 2, mitochondrial"/>
    <property type="match status" value="1"/>
</dbReference>
<evidence type="ECO:0000259" key="11">
    <source>
        <dbReference type="SMART" id="SM01016"/>
    </source>
</evidence>
<feature type="short sequence motif" description="'HIGH' region" evidence="8">
    <location>
        <begin position="126"/>
        <end position="136"/>
    </location>
</feature>
<dbReference type="EC" id="6.1.1.19" evidence="8"/>
<dbReference type="SMART" id="SM00836">
    <property type="entry name" value="DALR_1"/>
    <property type="match status" value="1"/>
</dbReference>
<dbReference type="Gene3D" id="1.10.730.10">
    <property type="entry name" value="Isoleucyl-tRNA Synthetase, Domain 1"/>
    <property type="match status" value="1"/>
</dbReference>
<keyword evidence="8" id="KW-0963">Cytoplasm</keyword>
<evidence type="ECO:0000256" key="5">
    <source>
        <dbReference type="ARBA" id="ARBA00022917"/>
    </source>
</evidence>
<dbReference type="InterPro" id="IPR035684">
    <property type="entry name" value="ArgRS_core"/>
</dbReference>
<dbReference type="HAMAP" id="MF_00123">
    <property type="entry name" value="Arg_tRNA_synth"/>
    <property type="match status" value="1"/>
</dbReference>
<dbReference type="InterPro" id="IPR001278">
    <property type="entry name" value="Arg-tRNA-ligase"/>
</dbReference>
<keyword evidence="3 8" id="KW-0547">Nucleotide-binding</keyword>
<dbReference type="EMBL" id="PCTA01000003">
    <property type="protein sequence ID" value="PIP62104.1"/>
    <property type="molecule type" value="Genomic_DNA"/>
</dbReference>
<dbReference type="InterPro" id="IPR005148">
    <property type="entry name" value="Arg-tRNA-synth_N"/>
</dbReference>
<evidence type="ECO:0000256" key="1">
    <source>
        <dbReference type="ARBA" id="ARBA00005594"/>
    </source>
</evidence>
<dbReference type="Gene3D" id="3.40.50.620">
    <property type="entry name" value="HUPs"/>
    <property type="match status" value="1"/>
</dbReference>
<dbReference type="InterPro" id="IPR036695">
    <property type="entry name" value="Arg-tRNA-synth_N_sf"/>
</dbReference>
<comment type="caution">
    <text evidence="12">The sequence shown here is derived from an EMBL/GenBank/DDBJ whole genome shotgun (WGS) entry which is preliminary data.</text>
</comment>
<dbReference type="InterPro" id="IPR009080">
    <property type="entry name" value="tRNAsynth_Ia_anticodon-bd"/>
</dbReference>
<evidence type="ECO:0000259" key="10">
    <source>
        <dbReference type="SMART" id="SM00836"/>
    </source>
</evidence>
<dbReference type="InterPro" id="IPR008909">
    <property type="entry name" value="DALR_anticod-bd"/>
</dbReference>
<dbReference type="SUPFAM" id="SSF52374">
    <property type="entry name" value="Nucleotidylyl transferase"/>
    <property type="match status" value="1"/>
</dbReference>
<evidence type="ECO:0000256" key="9">
    <source>
        <dbReference type="RuleBase" id="RU363038"/>
    </source>
</evidence>
<evidence type="ECO:0000256" key="6">
    <source>
        <dbReference type="ARBA" id="ARBA00023146"/>
    </source>
</evidence>
<comment type="catalytic activity">
    <reaction evidence="7 8">
        <text>tRNA(Arg) + L-arginine + ATP = L-arginyl-tRNA(Arg) + AMP + diphosphate</text>
        <dbReference type="Rhea" id="RHEA:20301"/>
        <dbReference type="Rhea" id="RHEA-COMP:9658"/>
        <dbReference type="Rhea" id="RHEA-COMP:9673"/>
        <dbReference type="ChEBI" id="CHEBI:30616"/>
        <dbReference type="ChEBI" id="CHEBI:32682"/>
        <dbReference type="ChEBI" id="CHEBI:33019"/>
        <dbReference type="ChEBI" id="CHEBI:78442"/>
        <dbReference type="ChEBI" id="CHEBI:78513"/>
        <dbReference type="ChEBI" id="CHEBI:456215"/>
        <dbReference type="EC" id="6.1.1.19"/>
    </reaction>
</comment>
<dbReference type="Pfam" id="PF00750">
    <property type="entry name" value="tRNA-synt_1d"/>
    <property type="match status" value="1"/>
</dbReference>
<keyword evidence="5 8" id="KW-0648">Protein biosynthesis</keyword>
<evidence type="ECO:0000256" key="7">
    <source>
        <dbReference type="ARBA" id="ARBA00049339"/>
    </source>
</evidence>
<accession>A0A2H0BWY2</accession>
<reference evidence="12 13" key="1">
    <citation type="submission" date="2017-09" db="EMBL/GenBank/DDBJ databases">
        <title>Depth-based differentiation of microbial function through sediment-hosted aquifers and enrichment of novel symbionts in the deep terrestrial subsurface.</title>
        <authorList>
            <person name="Probst A.J."/>
            <person name="Ladd B."/>
            <person name="Jarett J.K."/>
            <person name="Geller-Mcgrath D.E."/>
            <person name="Sieber C.M."/>
            <person name="Emerson J.B."/>
            <person name="Anantharaman K."/>
            <person name="Thomas B.C."/>
            <person name="Malmstrom R."/>
            <person name="Stieglmeier M."/>
            <person name="Klingl A."/>
            <person name="Woyke T."/>
            <person name="Ryan C.M."/>
            <person name="Banfield J.F."/>
        </authorList>
    </citation>
    <scope>NUCLEOTIDE SEQUENCE [LARGE SCALE GENOMIC DNA]</scope>
    <source>
        <strain evidence="12">CG22_combo_CG10-13_8_21_14_all_38_20</strain>
    </source>
</reference>
<evidence type="ECO:0000256" key="3">
    <source>
        <dbReference type="ARBA" id="ARBA00022741"/>
    </source>
</evidence>
<dbReference type="GO" id="GO:0006420">
    <property type="term" value="P:arginyl-tRNA aminoacylation"/>
    <property type="evidence" value="ECO:0007669"/>
    <property type="project" value="UniProtKB-UniRule"/>
</dbReference>
<dbReference type="AlphaFoldDB" id="A0A2H0BWY2"/>
<dbReference type="PANTHER" id="PTHR11956">
    <property type="entry name" value="ARGINYL-TRNA SYNTHETASE"/>
    <property type="match status" value="1"/>
</dbReference>
<dbReference type="PANTHER" id="PTHR11956:SF5">
    <property type="entry name" value="ARGININE--TRNA LIGASE, CYTOPLASMIC"/>
    <property type="match status" value="1"/>
</dbReference>
<dbReference type="Proteomes" id="UP000231246">
    <property type="component" value="Unassembled WGS sequence"/>
</dbReference>
<dbReference type="GO" id="GO:0005524">
    <property type="term" value="F:ATP binding"/>
    <property type="evidence" value="ECO:0007669"/>
    <property type="project" value="UniProtKB-UniRule"/>
</dbReference>
<comment type="similarity">
    <text evidence="1 8 9">Belongs to the class-I aminoacyl-tRNA synthetase family.</text>
</comment>
<feature type="domain" description="Arginyl tRNA synthetase N-terminal" evidence="11">
    <location>
        <begin position="4"/>
        <end position="89"/>
    </location>
</feature>
<gene>
    <name evidence="8 12" type="primary">argS</name>
    <name evidence="12" type="ORF">COW99_00260</name>
</gene>
<keyword evidence="4 8" id="KW-0067">ATP-binding</keyword>
<dbReference type="Pfam" id="PF03485">
    <property type="entry name" value="Arg_tRNA_synt_N"/>
    <property type="match status" value="1"/>
</dbReference>
<evidence type="ECO:0000256" key="8">
    <source>
        <dbReference type="HAMAP-Rule" id="MF_00123"/>
    </source>
</evidence>
<dbReference type="NCBIfam" id="TIGR00456">
    <property type="entry name" value="argS"/>
    <property type="match status" value="1"/>
</dbReference>
<organism evidence="12 13">
    <name type="scientific">Candidatus Roizmanbacteria bacterium CG22_combo_CG10-13_8_21_14_all_38_20</name>
    <dbReference type="NCBI Taxonomy" id="1974862"/>
    <lineage>
        <taxon>Bacteria</taxon>
        <taxon>Candidatus Roizmaniibacteriota</taxon>
    </lineage>
</organism>
<evidence type="ECO:0000256" key="2">
    <source>
        <dbReference type="ARBA" id="ARBA00022598"/>
    </source>
</evidence>
<evidence type="ECO:0000313" key="13">
    <source>
        <dbReference type="Proteomes" id="UP000231246"/>
    </source>
</evidence>
<keyword evidence="6 8" id="KW-0030">Aminoacyl-tRNA synthetase</keyword>
<dbReference type="CDD" id="cd07956">
    <property type="entry name" value="Anticodon_Ia_Arg"/>
    <property type="match status" value="1"/>
</dbReference>
<comment type="subcellular location">
    <subcellularLocation>
        <location evidence="8">Cytoplasm</location>
    </subcellularLocation>
</comment>
<proteinExistence type="inferred from homology"/>
<dbReference type="SUPFAM" id="SSF47323">
    <property type="entry name" value="Anticodon-binding domain of a subclass of class I aminoacyl-tRNA synthetases"/>
    <property type="match status" value="1"/>
</dbReference>
<protein>
    <recommendedName>
        <fullName evidence="8">Arginine--tRNA ligase</fullName>
        <ecNumber evidence="8">6.1.1.19</ecNumber>
    </recommendedName>
    <alternativeName>
        <fullName evidence="8">Arginyl-tRNA synthetase</fullName>
        <shortName evidence="8">ArgRS</shortName>
    </alternativeName>
</protein>
<dbReference type="SUPFAM" id="SSF55190">
    <property type="entry name" value="Arginyl-tRNA synthetase (ArgRS), N-terminal 'additional' domain"/>
    <property type="match status" value="1"/>
</dbReference>
<feature type="domain" description="DALR anticodon binding" evidence="10">
    <location>
        <begin position="450"/>
        <end position="560"/>
    </location>
</feature>
<dbReference type="Gene3D" id="3.30.1360.70">
    <property type="entry name" value="Arginyl tRNA synthetase N-terminal domain"/>
    <property type="match status" value="1"/>
</dbReference>
<dbReference type="PRINTS" id="PR01038">
    <property type="entry name" value="TRNASYNTHARG"/>
</dbReference>
<comment type="subunit">
    <text evidence="8">Monomer.</text>
</comment>
<dbReference type="InterPro" id="IPR014729">
    <property type="entry name" value="Rossmann-like_a/b/a_fold"/>
</dbReference>
<dbReference type="GO" id="GO:0004814">
    <property type="term" value="F:arginine-tRNA ligase activity"/>
    <property type="evidence" value="ECO:0007669"/>
    <property type="project" value="UniProtKB-UniRule"/>
</dbReference>
<keyword evidence="2 8" id="KW-0436">Ligase</keyword>
<dbReference type="Pfam" id="PF05746">
    <property type="entry name" value="DALR_1"/>
    <property type="match status" value="1"/>
</dbReference>
<evidence type="ECO:0000313" key="12">
    <source>
        <dbReference type="EMBL" id="PIP62104.1"/>
    </source>
</evidence>
<evidence type="ECO:0000256" key="4">
    <source>
        <dbReference type="ARBA" id="ARBA00022840"/>
    </source>
</evidence>
<sequence>MITDTIKEQIQQVIKRLKLPEVDINLEHPGEESHGDYSCNIAMVLAAKAEKNPRELATAIVTELEKDKELKKVVDKIEVAGSGFINFWLANDCLINELELINTDKQIIPSFLLGPAKKIIVEFAHPNTHKLLHIGHLRNISLAESIIRILETIGNKVIRANYQGDVGMHIAKCIYGMMQTGEKTPKTLDEKIKYLGKSYQEGNSYYENNEEAKQKIHVINKKIYNRDPKILKLWKKTRQWSLDYYDEFYKRVYSHFDRLYFESEVYDSGLKMSKQALKDGILEKSKGAVVFNGDKYGLHTRVFITSEGNPTYEGKELGLAELEFSEHGEIDKCIHIVGPEQASFFQVTFKAEELINSVKYQNKQLHYIYGFVQLAKGKMSSRKGTVITAQWLLDEVKNKITKSFDVDDKSAEIIMIGAVKYSMLKVDPKSEIAFDINQSISLEGNSGPYLQYTYARCKSIARKSENSKSDTSLQPNIEELTILRTLYKYPEVVLEAGKTYSPNLICNYLFDLAQKYNTFYNKHKVIGGDNVQFRLQLTSATAQVLKNGLKLLGIKTLEKM</sequence>
<name>A0A2H0BWY2_9BACT</name>
<dbReference type="SMART" id="SM01016">
    <property type="entry name" value="Arg_tRNA_synt_N"/>
    <property type="match status" value="1"/>
</dbReference>